<feature type="binding site" evidence="2">
    <location>
        <position position="70"/>
    </location>
    <ligand>
        <name>Mg(2+)</name>
        <dbReference type="ChEBI" id="CHEBI:18420"/>
        <label>3</label>
    </ligand>
</feature>
<feature type="binding site" evidence="2">
    <location>
        <position position="139"/>
    </location>
    <ligand>
        <name>ATP</name>
        <dbReference type="ChEBI" id="CHEBI:30616"/>
    </ligand>
</feature>
<sequence length="295" mass="30702">MTSESAFIQQLRAIATHPAARGLADDTAVLEIGGETLILTHDAMVEDVHFLPQQDMADVAWKLAAANLSDLAAKGAQPVGVLLGYMLGEQDDRFLAGLAEVLDEYQVPLLGGDTVSGDGPRSFGMTAIGTATSVPVPSRSGAKPGDAIFVTGPVGGAMVGFEAMRNAKSGSFSAEETATYRRPLPLLGAGQALAPHVTAMMDVSDGLLLDASRMASASNVTINIETSQVPIAAPEPRRSDALRWGDDYQLLFTANQELALPVAAHRIGSVLEQSGSPLLIGGTQPDPGDTLGYQH</sequence>
<dbReference type="GO" id="GO:0005524">
    <property type="term" value="F:ATP binding"/>
    <property type="evidence" value="ECO:0007669"/>
    <property type="project" value="UniProtKB-UniRule"/>
</dbReference>
<feature type="binding site" evidence="2">
    <location>
        <position position="26"/>
    </location>
    <ligand>
        <name>Mg(2+)</name>
        <dbReference type="ChEBI" id="CHEBI:18420"/>
        <label>4</label>
    </ligand>
</feature>
<feature type="binding site" evidence="2">
    <location>
        <position position="26"/>
    </location>
    <ligand>
        <name>Mg(2+)</name>
        <dbReference type="ChEBI" id="CHEBI:18420"/>
        <label>3</label>
    </ligand>
</feature>
<feature type="domain" description="PurM-like N-terminal" evidence="4">
    <location>
        <begin position="25"/>
        <end position="130"/>
    </location>
</feature>
<comment type="catalytic activity">
    <reaction evidence="2">
        <text>thiamine phosphate + ATP = thiamine diphosphate + ADP</text>
        <dbReference type="Rhea" id="RHEA:15913"/>
        <dbReference type="ChEBI" id="CHEBI:30616"/>
        <dbReference type="ChEBI" id="CHEBI:37575"/>
        <dbReference type="ChEBI" id="CHEBI:58937"/>
        <dbReference type="ChEBI" id="CHEBI:456216"/>
        <dbReference type="EC" id="2.7.4.16"/>
    </reaction>
</comment>
<organism evidence="6 7">
    <name type="scientific">Pontixanthobacter luteolus</name>
    <dbReference type="NCBI Taxonomy" id="295089"/>
    <lineage>
        <taxon>Bacteria</taxon>
        <taxon>Pseudomonadati</taxon>
        <taxon>Pseudomonadota</taxon>
        <taxon>Alphaproteobacteria</taxon>
        <taxon>Sphingomonadales</taxon>
        <taxon>Erythrobacteraceae</taxon>
        <taxon>Pontixanthobacter</taxon>
    </lineage>
</organism>
<feature type="binding site" evidence="2">
    <location>
        <position position="40"/>
    </location>
    <ligand>
        <name>Mg(2+)</name>
        <dbReference type="ChEBI" id="CHEBI:18420"/>
        <label>4</label>
    </ligand>
</feature>
<feature type="binding site" evidence="2">
    <location>
        <position position="70"/>
    </location>
    <ligand>
        <name>Mg(2+)</name>
        <dbReference type="ChEBI" id="CHEBI:18420"/>
        <label>4</label>
    </ligand>
</feature>
<evidence type="ECO:0000259" key="4">
    <source>
        <dbReference type="Pfam" id="PF00586"/>
    </source>
</evidence>
<comment type="caution">
    <text evidence="2">Lacks conserved residue(s) required for the propagation of feature annotation.</text>
</comment>
<feature type="binding site" evidence="2">
    <location>
        <position position="202"/>
    </location>
    <ligand>
        <name>Mg(2+)</name>
        <dbReference type="ChEBI" id="CHEBI:18420"/>
        <label>3</label>
    </ligand>
</feature>
<dbReference type="AlphaFoldDB" id="A0A6I4V197"/>
<dbReference type="Gene3D" id="3.90.650.10">
    <property type="entry name" value="PurM-like C-terminal domain"/>
    <property type="match status" value="1"/>
</dbReference>
<keyword evidence="2" id="KW-0460">Magnesium</keyword>
<dbReference type="SUPFAM" id="SSF55326">
    <property type="entry name" value="PurM N-terminal domain-like"/>
    <property type="match status" value="1"/>
</dbReference>
<feature type="region of interest" description="Disordered" evidence="3">
    <location>
        <begin position="276"/>
        <end position="295"/>
    </location>
</feature>
<dbReference type="GO" id="GO:0000287">
    <property type="term" value="F:magnesium ion binding"/>
    <property type="evidence" value="ECO:0007669"/>
    <property type="project" value="UniProtKB-UniRule"/>
</dbReference>
<dbReference type="PANTHER" id="PTHR30270:SF0">
    <property type="entry name" value="THIAMINE-MONOPHOSPHATE KINASE"/>
    <property type="match status" value="1"/>
</dbReference>
<reference evidence="6 7" key="1">
    <citation type="submission" date="2019-12" db="EMBL/GenBank/DDBJ databases">
        <title>Genomic-based taxomic classification of the family Erythrobacteraceae.</title>
        <authorList>
            <person name="Xu L."/>
        </authorList>
    </citation>
    <scope>NUCLEOTIDE SEQUENCE [LARGE SCALE GENOMIC DNA]</scope>
    <source>
        <strain evidence="6 7">SW-109</strain>
    </source>
</reference>
<keyword evidence="2 6" id="KW-0418">Kinase</keyword>
<feature type="binding site" evidence="2">
    <location>
        <position position="205"/>
    </location>
    <ligand>
        <name>Mg(2+)</name>
        <dbReference type="ChEBI" id="CHEBI:18420"/>
        <label>5</label>
    </ligand>
</feature>
<accession>A0A6I4V197</accession>
<dbReference type="PANTHER" id="PTHR30270">
    <property type="entry name" value="THIAMINE-MONOPHOSPHATE KINASE"/>
    <property type="match status" value="1"/>
</dbReference>
<dbReference type="GO" id="GO:0009030">
    <property type="term" value="F:thiamine-phosphate kinase activity"/>
    <property type="evidence" value="ECO:0007669"/>
    <property type="project" value="UniProtKB-UniRule"/>
</dbReference>
<dbReference type="Pfam" id="PF00586">
    <property type="entry name" value="AIRS"/>
    <property type="match status" value="1"/>
</dbReference>
<dbReference type="GO" id="GO:0009229">
    <property type="term" value="P:thiamine diphosphate biosynthetic process"/>
    <property type="evidence" value="ECO:0007669"/>
    <property type="project" value="UniProtKB-UniRule"/>
</dbReference>
<dbReference type="GO" id="GO:0009228">
    <property type="term" value="P:thiamine biosynthetic process"/>
    <property type="evidence" value="ECO:0007669"/>
    <property type="project" value="UniProtKB-KW"/>
</dbReference>
<keyword evidence="7" id="KW-1185">Reference proteome</keyword>
<dbReference type="UniPathway" id="UPA00060">
    <property type="reaction ID" value="UER00142"/>
</dbReference>
<comment type="pathway">
    <text evidence="2">Cofactor biosynthesis; thiamine diphosphate biosynthesis; thiamine diphosphate from thiamine phosphate: step 1/1.</text>
</comment>
<keyword evidence="2" id="KW-0067">ATP-binding</keyword>
<dbReference type="Proteomes" id="UP000471435">
    <property type="component" value="Unassembled WGS sequence"/>
</dbReference>
<dbReference type="InterPro" id="IPR006283">
    <property type="entry name" value="ThiL-like"/>
</dbReference>
<keyword evidence="2" id="KW-0547">Nucleotide-binding</keyword>
<feature type="binding site" evidence="2">
    <location>
        <position position="42"/>
    </location>
    <ligand>
        <name>Mg(2+)</name>
        <dbReference type="ChEBI" id="CHEBI:18420"/>
        <label>1</label>
    </ligand>
</feature>
<dbReference type="InterPro" id="IPR010918">
    <property type="entry name" value="PurM-like_C_dom"/>
</dbReference>
<dbReference type="InterPro" id="IPR036676">
    <property type="entry name" value="PurM-like_C_sf"/>
</dbReference>
<dbReference type="Gene3D" id="3.30.1330.10">
    <property type="entry name" value="PurM-like, N-terminal domain"/>
    <property type="match status" value="1"/>
</dbReference>
<comment type="miscellaneous">
    <text evidence="2">Reaction mechanism of ThiL seems to utilize a direct, inline transfer of the gamma-phosphate of ATP to TMP rather than a phosphorylated enzyme intermediate.</text>
</comment>
<keyword evidence="1 2" id="KW-0784">Thiamine biosynthesis</keyword>
<feature type="binding site" evidence="2">
    <location>
        <position position="70"/>
    </location>
    <ligand>
        <name>Mg(2+)</name>
        <dbReference type="ChEBI" id="CHEBI:18420"/>
        <label>2</label>
    </ligand>
</feature>
<dbReference type="HAMAP" id="MF_02128">
    <property type="entry name" value="TMP_kinase"/>
    <property type="match status" value="1"/>
</dbReference>
<dbReference type="EC" id="2.7.4.16" evidence="2"/>
<evidence type="ECO:0000313" key="6">
    <source>
        <dbReference type="EMBL" id="MXP47051.1"/>
    </source>
</evidence>
<evidence type="ECO:0000256" key="2">
    <source>
        <dbReference type="HAMAP-Rule" id="MF_02128"/>
    </source>
</evidence>
<keyword evidence="2" id="KW-0479">Metal-binding</keyword>
<protein>
    <recommendedName>
        <fullName evidence="2">Thiamine-monophosphate kinase</fullName>
        <shortName evidence="2">TMP kinase</shortName>
        <shortName evidence="2">Thiamine-phosphate kinase</shortName>
        <ecNumber evidence="2">2.7.4.16</ecNumber>
    </recommendedName>
</protein>
<evidence type="ECO:0000256" key="3">
    <source>
        <dbReference type="SAM" id="MobiDB-lite"/>
    </source>
</evidence>
<keyword evidence="2 6" id="KW-0808">Transferase</keyword>
<feature type="binding site" evidence="2">
    <location>
        <position position="204"/>
    </location>
    <ligand>
        <name>ATP</name>
        <dbReference type="ChEBI" id="CHEBI:30616"/>
    </ligand>
</feature>
<dbReference type="Pfam" id="PF02769">
    <property type="entry name" value="AIRS_C"/>
    <property type="match status" value="1"/>
</dbReference>
<dbReference type="RefSeq" id="WP_160730679.1">
    <property type="nucleotide sequence ID" value="NZ_WTYP01000001.1"/>
</dbReference>
<feature type="binding site" evidence="2">
    <location>
        <position position="113"/>
    </location>
    <ligand>
        <name>Mg(2+)</name>
        <dbReference type="ChEBI" id="CHEBI:18420"/>
        <label>1</label>
    </ligand>
</feature>
<evidence type="ECO:0000313" key="7">
    <source>
        <dbReference type="Proteomes" id="UP000471435"/>
    </source>
</evidence>
<dbReference type="OrthoDB" id="9802811at2"/>
<dbReference type="SUPFAM" id="SSF56042">
    <property type="entry name" value="PurM C-terminal domain-like"/>
    <property type="match status" value="1"/>
</dbReference>
<dbReference type="InterPro" id="IPR036921">
    <property type="entry name" value="PurM-like_N_sf"/>
</dbReference>
<name>A0A6I4V197_9SPHN</name>
<comment type="caution">
    <text evidence="6">The sequence shown here is derived from an EMBL/GenBank/DDBJ whole genome shotgun (WGS) entry which is preliminary data.</text>
</comment>
<feature type="binding site" evidence="2">
    <location>
        <position position="49"/>
    </location>
    <ligand>
        <name>substrate</name>
    </ligand>
</feature>
<dbReference type="PIRSF" id="PIRSF005303">
    <property type="entry name" value="Thiam_monoph_kin"/>
    <property type="match status" value="1"/>
</dbReference>
<dbReference type="NCBIfam" id="TIGR01379">
    <property type="entry name" value="thiL"/>
    <property type="match status" value="1"/>
</dbReference>
<feature type="binding site" evidence="2">
    <location>
        <position position="42"/>
    </location>
    <ligand>
        <name>Mg(2+)</name>
        <dbReference type="ChEBI" id="CHEBI:18420"/>
        <label>2</label>
    </ligand>
</feature>
<comment type="similarity">
    <text evidence="2">Belongs to the thiamine-monophosphate kinase family.</text>
</comment>
<evidence type="ECO:0000256" key="1">
    <source>
        <dbReference type="ARBA" id="ARBA00022977"/>
    </source>
</evidence>
<comment type="function">
    <text evidence="2">Catalyzes the ATP-dependent phosphorylation of thiamine-monophosphate (TMP) to form thiamine-pyrophosphate (TPP), the active form of vitamin B1.</text>
</comment>
<dbReference type="InterPro" id="IPR016188">
    <property type="entry name" value="PurM-like_N"/>
</dbReference>
<dbReference type="CDD" id="cd02194">
    <property type="entry name" value="ThiL"/>
    <property type="match status" value="1"/>
</dbReference>
<proteinExistence type="inferred from homology"/>
<feature type="binding site" evidence="2">
    <location>
        <begin position="112"/>
        <end position="113"/>
    </location>
    <ligand>
        <name>ATP</name>
        <dbReference type="ChEBI" id="CHEBI:30616"/>
    </ligand>
</feature>
<evidence type="ECO:0000259" key="5">
    <source>
        <dbReference type="Pfam" id="PF02769"/>
    </source>
</evidence>
<dbReference type="EMBL" id="WTYP01000001">
    <property type="protein sequence ID" value="MXP47051.1"/>
    <property type="molecule type" value="Genomic_DNA"/>
</dbReference>
<feature type="domain" description="PurM-like C-terminal" evidence="5">
    <location>
        <begin position="143"/>
        <end position="260"/>
    </location>
</feature>
<gene>
    <name evidence="2 6" type="primary">thiL</name>
    <name evidence="6" type="ORF">GRI43_06570</name>
</gene>
<feature type="binding site" evidence="2">
    <location>
        <position position="246"/>
    </location>
    <ligand>
        <name>substrate</name>
    </ligand>
</feature>